<evidence type="ECO:0000313" key="2">
    <source>
        <dbReference type="WBParaSite" id="maker-unitig_45911-snap-gene-0.3-mRNA-1"/>
    </source>
</evidence>
<proteinExistence type="predicted"/>
<dbReference type="WBParaSite" id="maker-unitig_45911-snap-gene-0.3-mRNA-1">
    <property type="protein sequence ID" value="maker-unitig_45911-snap-gene-0.3-mRNA-1"/>
    <property type="gene ID" value="maker-unitig_45911-snap-gene-0.3"/>
</dbReference>
<protein>
    <submittedName>
        <fullName evidence="2">Mab-21 domain-containing protein</fullName>
    </submittedName>
</protein>
<reference evidence="2" key="1">
    <citation type="submission" date="2016-11" db="UniProtKB">
        <authorList>
            <consortium name="WormBaseParasite"/>
        </authorList>
    </citation>
    <scope>IDENTIFICATION</scope>
</reference>
<organism evidence="1 2">
    <name type="scientific">Macrostomum lignano</name>
    <dbReference type="NCBI Taxonomy" id="282301"/>
    <lineage>
        <taxon>Eukaryota</taxon>
        <taxon>Metazoa</taxon>
        <taxon>Spiralia</taxon>
        <taxon>Lophotrochozoa</taxon>
        <taxon>Platyhelminthes</taxon>
        <taxon>Rhabditophora</taxon>
        <taxon>Macrostomorpha</taxon>
        <taxon>Macrostomida</taxon>
        <taxon>Macrostomidae</taxon>
        <taxon>Macrostomum</taxon>
    </lineage>
</organism>
<keyword evidence="1" id="KW-1185">Reference proteome</keyword>
<evidence type="ECO:0000313" key="1">
    <source>
        <dbReference type="Proteomes" id="UP000095280"/>
    </source>
</evidence>
<dbReference type="AlphaFoldDB" id="A0A1I8FRH8"/>
<dbReference type="Gene3D" id="1.10.1410.40">
    <property type="match status" value="1"/>
</dbReference>
<sequence length="474" mass="53172">NSKRDPDELASIELYEHLNQAGINDRGASKQCRAADGLEDAARQLNPDERLLIGSLAEGWSLSLLTDPQGNGLGKDSIKWLSFKIEDQAHLDVDPVTLKFPNNGSRPSQEIRQVYKCCRPNRADRVRLLLPKGLSCTSACTVLELDTESGELGQLKVSFKLQEKQIMRRLSTIQGQLYVLLLLVFKRLLPEAPGSIRSLRACHAKALLFFMISGHSNSQQSAWTKEKLISLLKESLGMLVNYLTATKTPGDCMPNFFMPDATLRLKSTSKAGRIDFKKEKIALLKGCKDVTPLLNFVKNRVSARESDRVFQLFTALPMVELNDFEAFTGDALLYLLVQHLFNEIPKLQLIKITPYGSGNMLQVNFHSLLMSLQAELLSKEQIFLNEWRRALEPDPDIDELYALAHYSRNTEQIRKCSKKIRELLDCENRGLGDAQKHWSVARKACFNGLFMVTMLAAALAALSRVPILISDGPV</sequence>
<dbReference type="Proteomes" id="UP000095280">
    <property type="component" value="Unplaced"/>
</dbReference>
<accession>A0A1I8FRH8</accession>
<name>A0A1I8FRH8_9PLAT</name>